<sequence length="1018" mass="111118">MSRLNLSALAVSQRSVTRFFIILAALGGFSAFLSMGRAEDPAFVVRSLVVSVLWPGASAEEVDQQLVHRLEKRLQEVAYLYRLETVARPGRADITVEFEDFTPAEKIPELQYQVRKRMLDEMPLLPQGVVGPIVNDDYSDVFFSLLALTAPELPLRDLTREAEAIRDRLRLVPGVHKALILGERPERVYIDVDNGLLNNLGVSSQALIDAVNAHLRLLPAGERQGSGPVLRMRVGDDHADLDTLRAIPVRLGDRVLRLDQLAEVYAGYEDPPAYVVHAEGEDALLLGVVMTQGANGLDLGERLDTFLAEERARLPLGTTLLRHTNQAEAIADAVNLFQLKFLVAVLVVMLVSFAAIGLRAGIVVGISIPLTLGITFLAMKLSGINLDRITLGALIIALGLLVDDAIIAIEMMLVKMEAGMARVEAAAQAWHLTAAPMLFGTLVTVSGFVPIGFARSSVGEYAGNIFWVLAYALVISWLVAVTFTPYLGVRLLREHSGNGGHSDDPYDTPRYRRLRALVRGCVSHRVLVVAATVALLVLAGVGMNRFVQKQFFPGSDRLEVIVTLWHPQGTSLEETAETVRSVESLLAAQPGVLNQVSYLGAGAPRFFISSNPEQPSSAFGKVVAVTRDKRARDAVMAAVREQVVDGAFPQARVRVSRLLYGPPVVWPLTFRIIGPDPQVLRDTGRELVSIMDANPHIKDPHLEWDERIPVQRLKYDEHALARYGLTPAAVARSLQVQLHGEAIGELRQDIRTVPIWLRGRDRGELGPEEASRHELRTADGGKVSLAQLGRVDVEYEEPVIMRYNRERFLPVVASLRSGQPNSVTEEIWAAAAALRDELPRGYRIDIGGSVEKSAKANASLSALQPVMVALMLIFVMLQMRSFRGTFMVIATAPLGLIGAVAALLLFNQPFGFVALLGLIGLAGILMRNTLILAQQVEDNRAEGMDGAEAVIEATVRRARPVILTALAAVFAFIPLTLDGFWGPMAYVLIGGLAVGTAITLLFVPALYALWYRLPPLGR</sequence>
<evidence type="ECO:0000313" key="2">
    <source>
        <dbReference type="EMBL" id="KGE05017.1"/>
    </source>
</evidence>
<dbReference type="SUPFAM" id="SSF82693">
    <property type="entry name" value="Multidrug efflux transporter AcrB pore domain, PN1, PN2, PC1 and PC2 subdomains"/>
    <property type="match status" value="3"/>
</dbReference>
<dbReference type="Proteomes" id="UP000029640">
    <property type="component" value="Unassembled WGS sequence"/>
</dbReference>
<feature type="transmembrane region" description="Helical" evidence="1">
    <location>
        <begin position="912"/>
        <end position="930"/>
    </location>
</feature>
<name>A0A095VU87_9GAMM</name>
<feature type="transmembrane region" description="Helical" evidence="1">
    <location>
        <begin position="987"/>
        <end position="1010"/>
    </location>
</feature>
<dbReference type="Gene3D" id="3.30.70.1440">
    <property type="entry name" value="Multidrug efflux transporter AcrB pore domain"/>
    <property type="match status" value="1"/>
</dbReference>
<dbReference type="Gene3D" id="3.30.70.1320">
    <property type="entry name" value="Multidrug efflux transporter AcrB pore domain like"/>
    <property type="match status" value="1"/>
</dbReference>
<feature type="transmembrane region" description="Helical" evidence="1">
    <location>
        <begin position="961"/>
        <end position="981"/>
    </location>
</feature>
<evidence type="ECO:0000313" key="3">
    <source>
        <dbReference type="Proteomes" id="UP000029640"/>
    </source>
</evidence>
<dbReference type="EMBL" id="AUVB01000013">
    <property type="protein sequence ID" value="KGE05017.1"/>
    <property type="molecule type" value="Genomic_DNA"/>
</dbReference>
<feature type="transmembrane region" description="Helical" evidence="1">
    <location>
        <begin position="389"/>
        <end position="409"/>
    </location>
</feature>
<dbReference type="RefSeq" id="WP_035513947.1">
    <property type="nucleotide sequence ID" value="NZ_KN234746.1"/>
</dbReference>
<dbReference type="AlphaFoldDB" id="A0A095VU87"/>
<protein>
    <submittedName>
        <fullName evidence="2">Cation efflux system protein</fullName>
    </submittedName>
</protein>
<dbReference type="OrthoDB" id="9757940at2"/>
<dbReference type="GO" id="GO:0005886">
    <property type="term" value="C:plasma membrane"/>
    <property type="evidence" value="ECO:0007669"/>
    <property type="project" value="TreeGrafter"/>
</dbReference>
<dbReference type="GO" id="GO:0042910">
    <property type="term" value="F:xenobiotic transmembrane transporter activity"/>
    <property type="evidence" value="ECO:0007669"/>
    <property type="project" value="TreeGrafter"/>
</dbReference>
<dbReference type="eggNOG" id="COG0841">
    <property type="taxonomic scope" value="Bacteria"/>
</dbReference>
<dbReference type="Gene3D" id="1.20.1640.10">
    <property type="entry name" value="Multidrug efflux transporter AcrB transmembrane domain"/>
    <property type="match status" value="2"/>
</dbReference>
<feature type="transmembrane region" description="Helical" evidence="1">
    <location>
        <begin position="522"/>
        <end position="543"/>
    </location>
</feature>
<comment type="caution">
    <text evidence="2">The sequence shown here is derived from an EMBL/GenBank/DDBJ whole genome shotgun (WGS) entry which is preliminary data.</text>
</comment>
<dbReference type="PRINTS" id="PR00702">
    <property type="entry name" value="ACRIFLAVINRP"/>
</dbReference>
<dbReference type="Gene3D" id="3.30.70.1430">
    <property type="entry name" value="Multidrug efflux transporter AcrB pore domain"/>
    <property type="match status" value="2"/>
</dbReference>
<organism evidence="2 3">
    <name type="scientific">Pseudohaliea rubra DSM 19751</name>
    <dbReference type="NCBI Taxonomy" id="1265313"/>
    <lineage>
        <taxon>Bacteria</taxon>
        <taxon>Pseudomonadati</taxon>
        <taxon>Pseudomonadota</taxon>
        <taxon>Gammaproteobacteria</taxon>
        <taxon>Cellvibrionales</taxon>
        <taxon>Halieaceae</taxon>
        <taxon>Pseudohaliea</taxon>
    </lineage>
</organism>
<dbReference type="PANTHER" id="PTHR32063:SF18">
    <property type="entry name" value="CATION EFFLUX SYSTEM PROTEIN"/>
    <property type="match status" value="1"/>
</dbReference>
<feature type="transmembrane region" description="Helical" evidence="1">
    <location>
        <begin position="430"/>
        <end position="453"/>
    </location>
</feature>
<feature type="transmembrane region" description="Helical" evidence="1">
    <location>
        <begin position="465"/>
        <end position="487"/>
    </location>
</feature>
<gene>
    <name evidence="2" type="ORF">HRUBRA_00490</name>
</gene>
<dbReference type="PANTHER" id="PTHR32063">
    <property type="match status" value="1"/>
</dbReference>
<dbReference type="SUPFAM" id="SSF82866">
    <property type="entry name" value="Multidrug efflux transporter AcrB transmembrane domain"/>
    <property type="match status" value="2"/>
</dbReference>
<accession>A0A095VU87</accession>
<keyword evidence="3" id="KW-1185">Reference proteome</keyword>
<feature type="transmembrane region" description="Helical" evidence="1">
    <location>
        <begin position="858"/>
        <end position="877"/>
    </location>
</feature>
<keyword evidence="1" id="KW-0812">Transmembrane</keyword>
<proteinExistence type="predicted"/>
<keyword evidence="1" id="KW-1133">Transmembrane helix</keyword>
<reference evidence="2 3" key="1">
    <citation type="journal article" date="2014" name="Genome Announc.">
        <title>Genome Sequence of Gammaproteobacterial Pseudohaliea rubra Type Strain DSM 19751, Isolated from Coastal Seawater of the Mediterranean Sea.</title>
        <authorList>
            <person name="Spring S."/>
            <person name="Fiebig A."/>
            <person name="Riedel T."/>
            <person name="Goker M."/>
            <person name="Klenk H.P."/>
        </authorList>
    </citation>
    <scope>NUCLEOTIDE SEQUENCE [LARGE SCALE GENOMIC DNA]</scope>
    <source>
        <strain evidence="2 3">DSM 19751</strain>
    </source>
</reference>
<dbReference type="STRING" id="1265313.HRUBRA_00490"/>
<dbReference type="Pfam" id="PF00873">
    <property type="entry name" value="ACR_tran"/>
    <property type="match status" value="1"/>
</dbReference>
<dbReference type="InterPro" id="IPR001036">
    <property type="entry name" value="Acrflvin-R"/>
</dbReference>
<dbReference type="Gene3D" id="3.30.2090.10">
    <property type="entry name" value="Multidrug efflux transporter AcrB TolC docking domain, DN and DC subdomains"/>
    <property type="match status" value="2"/>
</dbReference>
<dbReference type="SUPFAM" id="SSF82714">
    <property type="entry name" value="Multidrug efflux transporter AcrB TolC docking domain, DN and DC subdomains"/>
    <property type="match status" value="2"/>
</dbReference>
<keyword evidence="1" id="KW-0472">Membrane</keyword>
<feature type="transmembrane region" description="Helical" evidence="1">
    <location>
        <begin position="363"/>
        <end position="383"/>
    </location>
</feature>
<evidence type="ECO:0000256" key="1">
    <source>
        <dbReference type="SAM" id="Phobius"/>
    </source>
</evidence>
<dbReference type="InterPro" id="IPR027463">
    <property type="entry name" value="AcrB_DN_DC_subdom"/>
</dbReference>
<dbReference type="HOGENOM" id="CLU_002755_1_2_6"/>
<feature type="transmembrane region" description="Helical" evidence="1">
    <location>
        <begin position="336"/>
        <end position="356"/>
    </location>
</feature>
<feature type="transmembrane region" description="Helical" evidence="1">
    <location>
        <begin position="884"/>
        <end position="906"/>
    </location>
</feature>